<dbReference type="GO" id="GO:0004435">
    <property type="term" value="F:phosphatidylinositol-4,5-bisphosphate phospholipase C activity"/>
    <property type="evidence" value="ECO:0007669"/>
    <property type="project" value="InterPro"/>
</dbReference>
<dbReference type="SMART" id="SM00326">
    <property type="entry name" value="SH3"/>
    <property type="match status" value="1"/>
</dbReference>
<dbReference type="GO" id="GO:0005737">
    <property type="term" value="C:cytoplasm"/>
    <property type="evidence" value="ECO:0007669"/>
    <property type="project" value="TreeGrafter"/>
</dbReference>
<evidence type="ECO:0000256" key="1">
    <source>
        <dbReference type="ARBA" id="ARBA00022443"/>
    </source>
</evidence>
<dbReference type="SUPFAM" id="SSF51695">
    <property type="entry name" value="PLC-like phosphodiesterases"/>
    <property type="match status" value="1"/>
</dbReference>
<evidence type="ECO:0000256" key="5">
    <source>
        <dbReference type="PROSITE-ProRule" id="PRU00192"/>
    </source>
</evidence>
<dbReference type="PANTHER" id="PTHR19969:SF5">
    <property type="entry name" value="CRK-LIKE PROTEIN"/>
    <property type="match status" value="1"/>
</dbReference>
<dbReference type="SUPFAM" id="SSF55550">
    <property type="entry name" value="SH2 domain"/>
    <property type="match status" value="1"/>
</dbReference>
<evidence type="ECO:0000256" key="2">
    <source>
        <dbReference type="ARBA" id="ARBA00022837"/>
    </source>
</evidence>
<evidence type="ECO:0000313" key="11">
    <source>
        <dbReference type="Proteomes" id="UP001374579"/>
    </source>
</evidence>
<name>A0AAN9C087_9CAEN</name>
<comment type="caution">
    <text evidence="10">The sequence shown here is derived from an EMBL/GenBank/DDBJ whole genome shotgun (WGS) entry which is preliminary data.</text>
</comment>
<gene>
    <name evidence="10" type="ORF">V1264_000878</name>
</gene>
<dbReference type="FunFam" id="2.30.30.40:FF:000119">
    <property type="entry name" value="1-phosphatidylinositol 4,5-bisphosphate phosphodiesterase gamma"/>
    <property type="match status" value="1"/>
</dbReference>
<dbReference type="PRINTS" id="PR00401">
    <property type="entry name" value="SH2DOMAIN"/>
</dbReference>
<dbReference type="InterPro" id="IPR001452">
    <property type="entry name" value="SH3_domain"/>
</dbReference>
<dbReference type="PROSITE" id="PS50003">
    <property type="entry name" value="PH_DOMAIN"/>
    <property type="match status" value="1"/>
</dbReference>
<dbReference type="PANTHER" id="PTHR19969">
    <property type="entry name" value="SH2-SH3 ADAPTOR PROTEIN-RELATED"/>
    <property type="match status" value="1"/>
</dbReference>
<keyword evidence="2" id="KW-0106">Calcium</keyword>
<dbReference type="PRINTS" id="PR00452">
    <property type="entry name" value="SH3DOMAIN"/>
</dbReference>
<dbReference type="InterPro" id="IPR036028">
    <property type="entry name" value="SH3-like_dom_sf"/>
</dbReference>
<reference evidence="10 11" key="1">
    <citation type="submission" date="2024-02" db="EMBL/GenBank/DDBJ databases">
        <title>Chromosome-scale genome assembly of the rough periwinkle Littorina saxatilis.</title>
        <authorList>
            <person name="De Jode A."/>
            <person name="Faria R."/>
            <person name="Formenti G."/>
            <person name="Sims Y."/>
            <person name="Smith T.P."/>
            <person name="Tracey A."/>
            <person name="Wood J.M.D."/>
            <person name="Zagrodzka Z.B."/>
            <person name="Johannesson K."/>
            <person name="Butlin R.K."/>
            <person name="Leder E.H."/>
        </authorList>
    </citation>
    <scope>NUCLEOTIDE SEQUENCE [LARGE SCALE GENOMIC DNA]</scope>
    <source>
        <strain evidence="10">Snail1</strain>
        <tissue evidence="10">Muscle</tissue>
    </source>
</reference>
<organism evidence="10 11">
    <name type="scientific">Littorina saxatilis</name>
    <dbReference type="NCBI Taxonomy" id="31220"/>
    <lineage>
        <taxon>Eukaryota</taxon>
        <taxon>Metazoa</taxon>
        <taxon>Spiralia</taxon>
        <taxon>Lophotrochozoa</taxon>
        <taxon>Mollusca</taxon>
        <taxon>Gastropoda</taxon>
        <taxon>Caenogastropoda</taxon>
        <taxon>Littorinimorpha</taxon>
        <taxon>Littorinoidea</taxon>
        <taxon>Littorinidae</taxon>
        <taxon>Littorina</taxon>
    </lineage>
</organism>
<dbReference type="SUPFAM" id="SSF50044">
    <property type="entry name" value="SH3-domain"/>
    <property type="match status" value="1"/>
</dbReference>
<dbReference type="InterPro" id="IPR036860">
    <property type="entry name" value="SH2_dom_sf"/>
</dbReference>
<proteinExistence type="predicted"/>
<evidence type="ECO:0000259" key="9">
    <source>
        <dbReference type="PROSITE" id="PS50008"/>
    </source>
</evidence>
<dbReference type="GO" id="GO:0035591">
    <property type="term" value="F:signaling adaptor activity"/>
    <property type="evidence" value="ECO:0007669"/>
    <property type="project" value="TreeGrafter"/>
</dbReference>
<feature type="domain" description="SH2" evidence="6">
    <location>
        <begin position="1"/>
        <end position="77"/>
    </location>
</feature>
<dbReference type="InterPro" id="IPR051184">
    <property type="entry name" value="Tyrosine-phos_adapter"/>
</dbReference>
<dbReference type="Proteomes" id="UP001374579">
    <property type="component" value="Unassembled WGS sequence"/>
</dbReference>
<keyword evidence="1 5" id="KW-0728">SH3 domain</keyword>
<dbReference type="Gene3D" id="2.30.30.40">
    <property type="entry name" value="SH3 Domains"/>
    <property type="match status" value="1"/>
</dbReference>
<evidence type="ECO:0000259" key="7">
    <source>
        <dbReference type="PROSITE" id="PS50002"/>
    </source>
</evidence>
<dbReference type="InterPro" id="IPR001849">
    <property type="entry name" value="PH_domain"/>
</dbReference>
<evidence type="ECO:0000259" key="6">
    <source>
        <dbReference type="PROSITE" id="PS50001"/>
    </source>
</evidence>
<dbReference type="InterPro" id="IPR000980">
    <property type="entry name" value="SH2"/>
</dbReference>
<dbReference type="InterPro" id="IPR011993">
    <property type="entry name" value="PH-like_dom_sf"/>
</dbReference>
<dbReference type="AlphaFoldDB" id="A0AAN9C087"/>
<evidence type="ECO:0000256" key="4">
    <source>
        <dbReference type="PROSITE-ProRule" id="PRU00191"/>
    </source>
</evidence>
<keyword evidence="11" id="KW-1185">Reference proteome</keyword>
<dbReference type="Gene3D" id="3.30.505.10">
    <property type="entry name" value="SH2 domain"/>
    <property type="match status" value="1"/>
</dbReference>
<dbReference type="PROSITE" id="PS50002">
    <property type="entry name" value="SH3"/>
    <property type="match status" value="1"/>
</dbReference>
<feature type="domain" description="PI-PLC Y-box" evidence="9">
    <location>
        <begin position="261"/>
        <end position="308"/>
    </location>
</feature>
<dbReference type="PROSITE" id="PS50008">
    <property type="entry name" value="PIPLC_Y_DOMAIN"/>
    <property type="match status" value="1"/>
</dbReference>
<dbReference type="InterPro" id="IPR001711">
    <property type="entry name" value="PLipase_C_Pinositol-sp_Y"/>
</dbReference>
<evidence type="ECO:0000313" key="10">
    <source>
        <dbReference type="EMBL" id="KAK7114897.1"/>
    </source>
</evidence>
<accession>A0AAN9C087</accession>
<sequence>MLKRIHYDGAFLVRRSPQDHSTYAISFRAEGKIKHCRIKLEGRLFLIGNAQFESLVELVSYYEKNPLYKKMKLRYPVNQQVVERLDMAPDDTGIYGTPDLYINPNDFTTKLRVKALHDYNANRDDELSFCKGAIITNVSRQDGGWWRGDYGTKKQHWFPSNYAEEIETHSDSSSESMPLGTLQQGSIDVQGAFVELLPQRGDKYIFRIVTRQQGLPFEVMVDTEEEMRDWFDKITESSTVAAQRTTEQKMLERTMRIAREFSDLIVYCQAVPFSPEKIPGPFYEMSSFPETKAEKFVNKNKAKFFLQYP</sequence>
<dbReference type="GO" id="GO:0035556">
    <property type="term" value="P:intracellular signal transduction"/>
    <property type="evidence" value="ECO:0007669"/>
    <property type="project" value="InterPro"/>
</dbReference>
<evidence type="ECO:0000259" key="8">
    <source>
        <dbReference type="PROSITE" id="PS50003"/>
    </source>
</evidence>
<dbReference type="SUPFAM" id="SSF50729">
    <property type="entry name" value="PH domain-like"/>
    <property type="match status" value="1"/>
</dbReference>
<dbReference type="Gene3D" id="2.30.29.30">
    <property type="entry name" value="Pleckstrin-homology domain (PH domain)/Phosphotyrosine-binding domain (PTB)"/>
    <property type="match status" value="1"/>
</dbReference>
<dbReference type="InterPro" id="IPR017946">
    <property type="entry name" value="PLC-like_Pdiesterase_TIM-brl"/>
</dbReference>
<dbReference type="GO" id="GO:0006629">
    <property type="term" value="P:lipid metabolic process"/>
    <property type="evidence" value="ECO:0007669"/>
    <property type="project" value="InterPro"/>
</dbReference>
<dbReference type="SMART" id="SM00252">
    <property type="entry name" value="SH2"/>
    <property type="match status" value="1"/>
</dbReference>
<dbReference type="EMBL" id="JBAMIC010000001">
    <property type="protein sequence ID" value="KAK7114897.1"/>
    <property type="molecule type" value="Genomic_DNA"/>
</dbReference>
<dbReference type="FunFam" id="3.30.505.10:FF:000009">
    <property type="entry name" value="1-phosphatidylinositol 4,5-bisphosphate phosphodiesterase gamma"/>
    <property type="match status" value="1"/>
</dbReference>
<dbReference type="Pfam" id="PF00018">
    <property type="entry name" value="SH3_1"/>
    <property type="match status" value="1"/>
</dbReference>
<feature type="domain" description="SH3" evidence="7">
    <location>
        <begin position="108"/>
        <end position="168"/>
    </location>
</feature>
<dbReference type="Pfam" id="PF00017">
    <property type="entry name" value="SH2"/>
    <property type="match status" value="1"/>
</dbReference>
<keyword evidence="3 4" id="KW-0727">SH2 domain</keyword>
<feature type="domain" description="PH" evidence="8">
    <location>
        <begin position="203"/>
        <end position="239"/>
    </location>
</feature>
<dbReference type="PROSITE" id="PS50001">
    <property type="entry name" value="SH2"/>
    <property type="match status" value="1"/>
</dbReference>
<dbReference type="GO" id="GO:0030971">
    <property type="term" value="F:receptor tyrosine kinase binding"/>
    <property type="evidence" value="ECO:0007669"/>
    <property type="project" value="TreeGrafter"/>
</dbReference>
<dbReference type="CDD" id="cd11825">
    <property type="entry name" value="SH3_PLCgamma"/>
    <property type="match status" value="1"/>
</dbReference>
<dbReference type="GO" id="GO:0007167">
    <property type="term" value="P:enzyme-linked receptor protein signaling pathway"/>
    <property type="evidence" value="ECO:0007669"/>
    <property type="project" value="TreeGrafter"/>
</dbReference>
<evidence type="ECO:0000256" key="3">
    <source>
        <dbReference type="ARBA" id="ARBA00022999"/>
    </source>
</evidence>
<dbReference type="GO" id="GO:0016477">
    <property type="term" value="P:cell migration"/>
    <property type="evidence" value="ECO:0007669"/>
    <property type="project" value="TreeGrafter"/>
</dbReference>
<protein>
    <submittedName>
        <fullName evidence="10">Uncharacterized protein</fullName>
    </submittedName>
</protein>